<dbReference type="RefSeq" id="WP_052589202.1">
    <property type="nucleotide sequence ID" value="NZ_CP011112.1"/>
</dbReference>
<evidence type="ECO:0000256" key="1">
    <source>
        <dbReference type="SAM" id="MobiDB-lite"/>
    </source>
</evidence>
<feature type="compositionally biased region" description="Pro residues" evidence="1">
    <location>
        <begin position="213"/>
        <end position="222"/>
    </location>
</feature>
<dbReference type="KEGG" id="lmoi:VV02_00345"/>
<dbReference type="Proteomes" id="UP000066480">
    <property type="component" value="Chromosome"/>
</dbReference>
<feature type="compositionally biased region" description="Low complexity" evidence="1">
    <location>
        <begin position="143"/>
        <end position="170"/>
    </location>
</feature>
<dbReference type="EMBL" id="CP011112">
    <property type="protein sequence ID" value="AKU14681.1"/>
    <property type="molecule type" value="Genomic_DNA"/>
</dbReference>
<evidence type="ECO:0000313" key="3">
    <source>
        <dbReference type="EMBL" id="AKU14681.1"/>
    </source>
</evidence>
<keyword evidence="2" id="KW-0472">Membrane</keyword>
<keyword evidence="2" id="KW-0812">Transmembrane</keyword>
<feature type="compositionally biased region" description="Low complexity" evidence="1">
    <location>
        <begin position="223"/>
        <end position="232"/>
    </location>
</feature>
<reference evidence="3 4" key="1">
    <citation type="submission" date="2015-03" db="EMBL/GenBank/DDBJ databases">
        <title>Luteipulveratus halotolerans sp. nov., a novel actinobacterium (Dermacoccaceae) from Sarawak, Malaysia.</title>
        <authorList>
            <person name="Juboi H."/>
            <person name="Basik A."/>
            <person name="Shamsul S.S."/>
            <person name="Arnold P."/>
            <person name="Schmitt E.K."/>
            <person name="Sanglier J.-J."/>
            <person name="Yeo T."/>
        </authorList>
    </citation>
    <scope>NUCLEOTIDE SEQUENCE [LARGE SCALE GENOMIC DNA]</scope>
    <source>
        <strain evidence="3 4">MN07-A0370</strain>
    </source>
</reference>
<name>A0A0K1JDA3_9MICO</name>
<sequence>MTSRDDGYLWGSFDPQAIPDRPNAHVELPPSGPPRVVGVEIPPRPGESAEGAAIAALARQAQRLPVGAIRATVESASGTRHVVVRADGTLWDLSHAVRPHPSLPLRRLVAVVAVATVVIGGVTVAVIGATASGPDASAYLAVPSSTSTSSEPEWTSSDTADATPSSTASAVSTVPDVVAATGAPAAQRIAAVPSTDPEPQPPQATPRATVPVQPKPPAPSVAPPRQVAPSPRKTVRPKASPTATTVRPRVLPTASMPTIHRGPRIVLH</sequence>
<proteinExistence type="predicted"/>
<feature type="transmembrane region" description="Helical" evidence="2">
    <location>
        <begin position="108"/>
        <end position="129"/>
    </location>
</feature>
<dbReference type="AlphaFoldDB" id="A0A0K1JDA3"/>
<evidence type="ECO:0000256" key="2">
    <source>
        <dbReference type="SAM" id="Phobius"/>
    </source>
</evidence>
<accession>A0A0K1JDA3</accession>
<organism evidence="3 4">
    <name type="scientific">Luteipulveratus mongoliensis</name>
    <dbReference type="NCBI Taxonomy" id="571913"/>
    <lineage>
        <taxon>Bacteria</taxon>
        <taxon>Bacillati</taxon>
        <taxon>Actinomycetota</taxon>
        <taxon>Actinomycetes</taxon>
        <taxon>Micrococcales</taxon>
        <taxon>Dermacoccaceae</taxon>
        <taxon>Luteipulveratus</taxon>
    </lineage>
</organism>
<keyword evidence="4" id="KW-1185">Reference proteome</keyword>
<gene>
    <name evidence="3" type="ORF">VV02_00345</name>
</gene>
<keyword evidence="2" id="KW-1133">Transmembrane helix</keyword>
<feature type="region of interest" description="Disordered" evidence="1">
    <location>
        <begin position="142"/>
        <end position="170"/>
    </location>
</feature>
<feature type="region of interest" description="Disordered" evidence="1">
    <location>
        <begin position="1"/>
        <end position="35"/>
    </location>
</feature>
<protein>
    <submittedName>
        <fullName evidence="3">Uncharacterized protein</fullName>
    </submittedName>
</protein>
<feature type="region of interest" description="Disordered" evidence="1">
    <location>
        <begin position="192"/>
        <end position="268"/>
    </location>
</feature>
<evidence type="ECO:0000313" key="4">
    <source>
        <dbReference type="Proteomes" id="UP000066480"/>
    </source>
</evidence>